<dbReference type="Gene3D" id="1.10.10.1450">
    <property type="match status" value="1"/>
</dbReference>
<dbReference type="AlphaFoldDB" id="A0A8X6YJR5"/>
<dbReference type="Pfam" id="PF17906">
    <property type="entry name" value="HTH_48"/>
    <property type="match status" value="1"/>
</dbReference>
<evidence type="ECO:0000259" key="1">
    <source>
        <dbReference type="Pfam" id="PF17906"/>
    </source>
</evidence>
<dbReference type="OrthoDB" id="10477207at2759"/>
<evidence type="ECO:0000313" key="2">
    <source>
        <dbReference type="EMBL" id="GFY70859.1"/>
    </source>
</evidence>
<protein>
    <recommendedName>
        <fullName evidence="1">Mos1 transposase HTH domain-containing protein</fullName>
    </recommendedName>
</protein>
<sequence>MGSFSFSNLKIEIKSPTKEKDFLFSWKNDHNAAASAQNVNVAFGDGSVSECTIRRRYTKFESDHQNLPNEALGRQEAVVENEILRAIVEQNPGNTVRYYGEDLGDTPTILSRYLK</sequence>
<comment type="caution">
    <text evidence="2">The sequence shown here is derived from an EMBL/GenBank/DDBJ whole genome shotgun (WGS) entry which is preliminary data.</text>
</comment>
<keyword evidence="3" id="KW-1185">Reference proteome</keyword>
<dbReference type="Proteomes" id="UP000886998">
    <property type="component" value="Unassembled WGS sequence"/>
</dbReference>
<proteinExistence type="predicted"/>
<gene>
    <name evidence="2" type="ORF">TNIN_196431</name>
</gene>
<organism evidence="2 3">
    <name type="scientific">Trichonephila inaurata madagascariensis</name>
    <dbReference type="NCBI Taxonomy" id="2747483"/>
    <lineage>
        <taxon>Eukaryota</taxon>
        <taxon>Metazoa</taxon>
        <taxon>Ecdysozoa</taxon>
        <taxon>Arthropoda</taxon>
        <taxon>Chelicerata</taxon>
        <taxon>Arachnida</taxon>
        <taxon>Araneae</taxon>
        <taxon>Araneomorphae</taxon>
        <taxon>Entelegynae</taxon>
        <taxon>Araneoidea</taxon>
        <taxon>Nephilidae</taxon>
        <taxon>Trichonephila</taxon>
        <taxon>Trichonephila inaurata</taxon>
    </lineage>
</organism>
<feature type="domain" description="Mos1 transposase HTH" evidence="1">
    <location>
        <begin position="23"/>
        <end position="62"/>
    </location>
</feature>
<reference evidence="2" key="1">
    <citation type="submission" date="2020-08" db="EMBL/GenBank/DDBJ databases">
        <title>Multicomponent nature underlies the extraordinary mechanical properties of spider dragline silk.</title>
        <authorList>
            <person name="Kono N."/>
            <person name="Nakamura H."/>
            <person name="Mori M."/>
            <person name="Yoshida Y."/>
            <person name="Ohtoshi R."/>
            <person name="Malay A.D."/>
            <person name="Moran D.A.P."/>
            <person name="Tomita M."/>
            <person name="Numata K."/>
            <person name="Arakawa K."/>
        </authorList>
    </citation>
    <scope>NUCLEOTIDE SEQUENCE</scope>
</reference>
<dbReference type="EMBL" id="BMAV01018461">
    <property type="protein sequence ID" value="GFY70859.1"/>
    <property type="molecule type" value="Genomic_DNA"/>
</dbReference>
<accession>A0A8X6YJR5</accession>
<name>A0A8X6YJR5_9ARAC</name>
<dbReference type="InterPro" id="IPR041426">
    <property type="entry name" value="Mos1_HTH"/>
</dbReference>
<evidence type="ECO:0000313" key="3">
    <source>
        <dbReference type="Proteomes" id="UP000886998"/>
    </source>
</evidence>